<feature type="compositionally biased region" description="Basic and acidic residues" evidence="3">
    <location>
        <begin position="300"/>
        <end position="313"/>
    </location>
</feature>
<keyword evidence="5" id="KW-1185">Reference proteome</keyword>
<accession>A0A8H3IU69</accession>
<feature type="compositionally biased region" description="Acidic residues" evidence="3">
    <location>
        <begin position="286"/>
        <end position="299"/>
    </location>
</feature>
<feature type="coiled-coil region" evidence="2">
    <location>
        <begin position="131"/>
        <end position="158"/>
    </location>
</feature>
<dbReference type="GO" id="GO:0006897">
    <property type="term" value="P:endocytosis"/>
    <property type="evidence" value="ECO:0007669"/>
    <property type="project" value="TreeGrafter"/>
</dbReference>
<dbReference type="FunFam" id="1.20.1270.60:FF:000005">
    <property type="entry name" value="Sphingolipid long chain base-responsive pil1"/>
    <property type="match status" value="1"/>
</dbReference>
<keyword evidence="1" id="KW-0597">Phosphoprotein</keyword>
<evidence type="ECO:0000256" key="2">
    <source>
        <dbReference type="SAM" id="Coils"/>
    </source>
</evidence>
<dbReference type="Pfam" id="PF13805">
    <property type="entry name" value="Pil1"/>
    <property type="match status" value="1"/>
</dbReference>
<dbReference type="EMBL" id="CAJPDT010000065">
    <property type="protein sequence ID" value="CAF9932378.1"/>
    <property type="molecule type" value="Genomic_DNA"/>
</dbReference>
<protein>
    <submittedName>
        <fullName evidence="4">Eisosome core component</fullName>
    </submittedName>
</protein>
<name>A0A8H3IU69_9LECA</name>
<evidence type="ECO:0000256" key="3">
    <source>
        <dbReference type="SAM" id="MobiDB-lite"/>
    </source>
</evidence>
<dbReference type="GO" id="GO:0070941">
    <property type="term" value="P:eisosome assembly"/>
    <property type="evidence" value="ECO:0007669"/>
    <property type="project" value="TreeGrafter"/>
</dbReference>
<sequence>MSPGHAFRKSTAGAFGPDLAKKLAILVKMEKNVMRSMELVGRERMEVAQQLSIWGEACDDDVSDVTDKLGVLIYEVGELEDQLVDRYDQYRVTIKSIRNIEASVQPSRDRKQKITDQIAQLKYKEPNSPRIVVLEQELVRAEAESLVAEAQLSNITREKLKAAFTYQFDALKEHSEKLAIIAGFGKHLLELVDDTPVTPGETREAYDGYEASKAIIQDCEDALTNWVTANAAIKPSLSTRARNLSQRRKNNMGEGVGHDLSGQDSSMKDRESGLWVPAGAHREYSGEDEDEEEEEEEPSAEARGREEERPVEA</sequence>
<reference evidence="4" key="1">
    <citation type="submission" date="2021-03" db="EMBL/GenBank/DDBJ databases">
        <authorList>
            <person name="Tagirdzhanova G."/>
        </authorList>
    </citation>
    <scope>NUCLEOTIDE SEQUENCE</scope>
</reference>
<evidence type="ECO:0000256" key="1">
    <source>
        <dbReference type="ARBA" id="ARBA00022553"/>
    </source>
</evidence>
<evidence type="ECO:0000313" key="5">
    <source>
        <dbReference type="Proteomes" id="UP000664534"/>
    </source>
</evidence>
<keyword evidence="2" id="KW-0175">Coiled coil</keyword>
<dbReference type="GO" id="GO:0008289">
    <property type="term" value="F:lipid binding"/>
    <property type="evidence" value="ECO:0007669"/>
    <property type="project" value="TreeGrafter"/>
</dbReference>
<dbReference type="PANTHER" id="PTHR31962">
    <property type="entry name" value="SPHINGOLIPID LONG CHAIN BASE-RESPONSIVE PROTEIN PIL1"/>
    <property type="match status" value="1"/>
</dbReference>
<dbReference type="GO" id="GO:0036286">
    <property type="term" value="C:eisosome filament"/>
    <property type="evidence" value="ECO:0007669"/>
    <property type="project" value="TreeGrafter"/>
</dbReference>
<comment type="caution">
    <text evidence="4">The sequence shown here is derived from an EMBL/GenBank/DDBJ whole genome shotgun (WGS) entry which is preliminary data.</text>
</comment>
<evidence type="ECO:0000313" key="4">
    <source>
        <dbReference type="EMBL" id="CAF9932378.1"/>
    </source>
</evidence>
<dbReference type="AlphaFoldDB" id="A0A8H3IU69"/>
<dbReference type="Proteomes" id="UP000664534">
    <property type="component" value="Unassembled WGS sequence"/>
</dbReference>
<dbReference type="OrthoDB" id="5599269at2759"/>
<dbReference type="InterPro" id="IPR027267">
    <property type="entry name" value="AH/BAR_dom_sf"/>
</dbReference>
<dbReference type="PANTHER" id="PTHR31962:SF1">
    <property type="entry name" value="SPHINGOLIPID LONG CHAIN BASE-RESPONSIVE PROTEIN PIL1"/>
    <property type="match status" value="1"/>
</dbReference>
<dbReference type="GO" id="GO:0005886">
    <property type="term" value="C:plasma membrane"/>
    <property type="evidence" value="ECO:0007669"/>
    <property type="project" value="TreeGrafter"/>
</dbReference>
<proteinExistence type="predicted"/>
<organism evidence="4 5">
    <name type="scientific">Imshaugia aleurites</name>
    <dbReference type="NCBI Taxonomy" id="172621"/>
    <lineage>
        <taxon>Eukaryota</taxon>
        <taxon>Fungi</taxon>
        <taxon>Dikarya</taxon>
        <taxon>Ascomycota</taxon>
        <taxon>Pezizomycotina</taxon>
        <taxon>Lecanoromycetes</taxon>
        <taxon>OSLEUM clade</taxon>
        <taxon>Lecanoromycetidae</taxon>
        <taxon>Lecanorales</taxon>
        <taxon>Lecanorineae</taxon>
        <taxon>Parmeliaceae</taxon>
        <taxon>Imshaugia</taxon>
    </lineage>
</organism>
<feature type="region of interest" description="Disordered" evidence="3">
    <location>
        <begin position="246"/>
        <end position="313"/>
    </location>
</feature>
<gene>
    <name evidence="4" type="primary">PIL1</name>
    <name evidence="4" type="ORF">IMSHALPRED_008876</name>
</gene>
<dbReference type="InterPro" id="IPR028245">
    <property type="entry name" value="PIL1/LSP1"/>
</dbReference>
<dbReference type="Gene3D" id="1.20.1270.60">
    <property type="entry name" value="Arfaptin homology (AH) domain/BAR domain"/>
    <property type="match status" value="1"/>
</dbReference>